<dbReference type="InterPro" id="IPR011701">
    <property type="entry name" value="MFS"/>
</dbReference>
<feature type="region of interest" description="Disordered" evidence="7">
    <location>
        <begin position="1"/>
        <end position="47"/>
    </location>
</feature>
<evidence type="ECO:0000256" key="6">
    <source>
        <dbReference type="ARBA" id="ARBA00024338"/>
    </source>
</evidence>
<keyword evidence="2" id="KW-0813">Transport</keyword>
<proteinExistence type="inferred from homology"/>
<protein>
    <recommendedName>
        <fullName evidence="9">Major facilitator superfamily (MFS) profile domain-containing protein</fullName>
    </recommendedName>
</protein>
<evidence type="ECO:0000256" key="1">
    <source>
        <dbReference type="ARBA" id="ARBA00004141"/>
    </source>
</evidence>
<dbReference type="AlphaFoldDB" id="A0AAD1UCR4"/>
<evidence type="ECO:0000256" key="3">
    <source>
        <dbReference type="ARBA" id="ARBA00022692"/>
    </source>
</evidence>
<dbReference type="GO" id="GO:0022857">
    <property type="term" value="F:transmembrane transporter activity"/>
    <property type="evidence" value="ECO:0007669"/>
    <property type="project" value="InterPro"/>
</dbReference>
<evidence type="ECO:0000256" key="4">
    <source>
        <dbReference type="ARBA" id="ARBA00022989"/>
    </source>
</evidence>
<keyword evidence="3 8" id="KW-0812">Transmembrane</keyword>
<evidence type="ECO:0000256" key="8">
    <source>
        <dbReference type="SAM" id="Phobius"/>
    </source>
</evidence>
<feature type="domain" description="Major facilitator superfamily (MFS) profile" evidence="9">
    <location>
        <begin position="184"/>
        <end position="427"/>
    </location>
</feature>
<feature type="compositionally biased region" description="Basic and acidic residues" evidence="7">
    <location>
        <begin position="100"/>
        <end position="112"/>
    </location>
</feature>
<feature type="transmembrane region" description="Helical" evidence="8">
    <location>
        <begin position="339"/>
        <end position="358"/>
    </location>
</feature>
<dbReference type="PANTHER" id="PTHR23505:SF9">
    <property type="entry name" value="PROTEIN, PUTATIVE-RELATED"/>
    <property type="match status" value="1"/>
</dbReference>
<feature type="compositionally biased region" description="Acidic residues" evidence="7">
    <location>
        <begin position="13"/>
        <end position="22"/>
    </location>
</feature>
<feature type="transmembrane region" description="Helical" evidence="8">
    <location>
        <begin position="217"/>
        <end position="237"/>
    </location>
</feature>
<dbReference type="InterPro" id="IPR036259">
    <property type="entry name" value="MFS_trans_sf"/>
</dbReference>
<dbReference type="InterPro" id="IPR044770">
    <property type="entry name" value="MFS_spinster-like"/>
</dbReference>
<keyword evidence="11" id="KW-1185">Reference proteome</keyword>
<feature type="transmembrane region" description="Helical" evidence="8">
    <location>
        <begin position="177"/>
        <end position="197"/>
    </location>
</feature>
<evidence type="ECO:0000313" key="11">
    <source>
        <dbReference type="Proteomes" id="UP001295684"/>
    </source>
</evidence>
<feature type="region of interest" description="Disordered" evidence="7">
    <location>
        <begin position="99"/>
        <end position="144"/>
    </location>
</feature>
<evidence type="ECO:0000313" key="10">
    <source>
        <dbReference type="EMBL" id="CAI2366801.1"/>
    </source>
</evidence>
<comment type="subcellular location">
    <subcellularLocation>
        <location evidence="1">Membrane</location>
        <topology evidence="1">Multi-pass membrane protein</topology>
    </subcellularLocation>
</comment>
<accession>A0AAD1UCR4</accession>
<organism evidence="10 11">
    <name type="scientific">Euplotes crassus</name>
    <dbReference type="NCBI Taxonomy" id="5936"/>
    <lineage>
        <taxon>Eukaryota</taxon>
        <taxon>Sar</taxon>
        <taxon>Alveolata</taxon>
        <taxon>Ciliophora</taxon>
        <taxon>Intramacronucleata</taxon>
        <taxon>Spirotrichea</taxon>
        <taxon>Hypotrichia</taxon>
        <taxon>Euplotida</taxon>
        <taxon>Euplotidae</taxon>
        <taxon>Moneuplotes</taxon>
    </lineage>
</organism>
<dbReference type="Pfam" id="PF07690">
    <property type="entry name" value="MFS_1"/>
    <property type="match status" value="1"/>
</dbReference>
<feature type="compositionally biased region" description="Polar residues" evidence="7">
    <location>
        <begin position="32"/>
        <end position="47"/>
    </location>
</feature>
<dbReference type="GO" id="GO:0016020">
    <property type="term" value="C:membrane"/>
    <property type="evidence" value="ECO:0007669"/>
    <property type="project" value="UniProtKB-SubCell"/>
</dbReference>
<evidence type="ECO:0000256" key="5">
    <source>
        <dbReference type="ARBA" id="ARBA00023136"/>
    </source>
</evidence>
<dbReference type="Proteomes" id="UP001295684">
    <property type="component" value="Unassembled WGS sequence"/>
</dbReference>
<comment type="caution">
    <text evidence="10">The sequence shown here is derived from an EMBL/GenBank/DDBJ whole genome shotgun (WGS) entry which is preliminary data.</text>
</comment>
<evidence type="ECO:0000259" key="9">
    <source>
        <dbReference type="PROSITE" id="PS50850"/>
    </source>
</evidence>
<comment type="similarity">
    <text evidence="6">Belongs to the major facilitator superfamily. Spinster (TC 2.A.1.49) family.</text>
</comment>
<reference evidence="10" key="1">
    <citation type="submission" date="2023-07" db="EMBL/GenBank/DDBJ databases">
        <authorList>
            <consortium name="AG Swart"/>
            <person name="Singh M."/>
            <person name="Singh A."/>
            <person name="Seah K."/>
            <person name="Emmerich C."/>
        </authorList>
    </citation>
    <scope>NUCLEOTIDE SEQUENCE</scope>
    <source>
        <strain evidence="10">DP1</strain>
    </source>
</reference>
<feature type="transmembrane region" description="Helical" evidence="8">
    <location>
        <begin position="306"/>
        <end position="327"/>
    </location>
</feature>
<name>A0AAD1UCR4_EUPCR</name>
<evidence type="ECO:0000256" key="7">
    <source>
        <dbReference type="SAM" id="MobiDB-lite"/>
    </source>
</evidence>
<dbReference type="PANTHER" id="PTHR23505">
    <property type="entry name" value="SPINSTER"/>
    <property type="match status" value="1"/>
</dbReference>
<feature type="transmembrane region" description="Helical" evidence="8">
    <location>
        <begin position="249"/>
        <end position="268"/>
    </location>
</feature>
<keyword evidence="4 8" id="KW-1133">Transmembrane helix</keyword>
<gene>
    <name evidence="10" type="ORF">ECRASSUSDP1_LOCUS8075</name>
</gene>
<dbReference type="InterPro" id="IPR020846">
    <property type="entry name" value="MFS_dom"/>
</dbReference>
<dbReference type="SUPFAM" id="SSF103473">
    <property type="entry name" value="MFS general substrate transporter"/>
    <property type="match status" value="1"/>
</dbReference>
<keyword evidence="5 8" id="KW-0472">Membrane</keyword>
<dbReference type="Gene3D" id="1.20.1250.20">
    <property type="entry name" value="MFS general substrate transporter like domains"/>
    <property type="match status" value="1"/>
</dbReference>
<dbReference type="EMBL" id="CAMPGE010007882">
    <property type="protein sequence ID" value="CAI2366801.1"/>
    <property type="molecule type" value="Genomic_DNA"/>
</dbReference>
<evidence type="ECO:0000256" key="2">
    <source>
        <dbReference type="ARBA" id="ARBA00022448"/>
    </source>
</evidence>
<sequence length="427" mass="48637">MDSSSDNIKEDSNLDSEDYDSELDQKKESKYNKATSNDRLSSNVFSKQSIASPKTNLTSVNNNLHPIYGDEKKVTYSSSRRKLNINWDRTNLNKINEMAEINHLKKPSEETKGTTTSNNKSKNKISERREEEEESSLLSKGLSQKKNDDDIIGKIELLDKVDEEPSKMTHTVDKSSMSASHIFCFVVICITNILVNVDHGCIPACTVTIKKDLGLDNASLGLLGSAVYCGLLAGSFTSPPTFHHFCVKNIILVCILFNMVCLIGFTLVRDFFVLSVFRFGVGFFQVFLCIYFPVWVDLFAYEKYKTIWLTILQSSVPLGVVLGYGITAIFDQEFKAWRYSYYTQAGMYFLLFFTFLCIPREYIEEIENEKTEKNTQESQNNDNPRVIKEEISGLEDEFSEQFPEDDSGYSCEMSSKIDISGIHHRFD</sequence>
<feature type="transmembrane region" description="Helical" evidence="8">
    <location>
        <begin position="274"/>
        <end position="294"/>
    </location>
</feature>
<dbReference type="PROSITE" id="PS50850">
    <property type="entry name" value="MFS"/>
    <property type="match status" value="1"/>
</dbReference>